<dbReference type="GO" id="GO:0003824">
    <property type="term" value="F:catalytic activity"/>
    <property type="evidence" value="ECO:0007669"/>
    <property type="project" value="InterPro"/>
</dbReference>
<protein>
    <submittedName>
        <fullName evidence="2">Immunoglobulin-binding regulator</fullName>
    </submittedName>
</protein>
<reference evidence="2 3" key="1">
    <citation type="journal article" date="2012" name="BMC Genomics">
        <title>Comparative genomics of bacteria in the genus Providencia isolated from wild Drosophila melanogaster.</title>
        <authorList>
            <person name="Galac M.R."/>
            <person name="Lazzaro B.P."/>
        </authorList>
    </citation>
    <scope>NUCLEOTIDE SEQUENCE [LARGE SCALE GENOMIC DNA]</scope>
    <source>
        <strain evidence="2 3">DSM 19967</strain>
    </source>
</reference>
<evidence type="ECO:0000259" key="1">
    <source>
        <dbReference type="Pfam" id="PF01507"/>
    </source>
</evidence>
<keyword evidence="3" id="KW-1185">Reference proteome</keyword>
<dbReference type="InterPro" id="IPR002500">
    <property type="entry name" value="PAPS_reduct_dom"/>
</dbReference>
<dbReference type="CDD" id="cd23947">
    <property type="entry name" value="PAPS_reductase-like_YbdN"/>
    <property type="match status" value="1"/>
</dbReference>
<dbReference type="Gene3D" id="3.40.50.620">
    <property type="entry name" value="HUPs"/>
    <property type="match status" value="1"/>
</dbReference>
<comment type="caution">
    <text evidence="2">The sequence shown here is derived from an EMBL/GenBank/DDBJ whole genome shotgun (WGS) entry which is preliminary data.</text>
</comment>
<dbReference type="AlphaFoldDB" id="K8WXD8"/>
<dbReference type="PANTHER" id="PTHR30083">
    <property type="entry name" value="TRANSCRIPTIONAL REGULATOR-RELATED"/>
    <property type="match status" value="1"/>
</dbReference>
<dbReference type="Pfam" id="PF01507">
    <property type="entry name" value="PAPS_reduct"/>
    <property type="match status" value="1"/>
</dbReference>
<dbReference type="EMBL" id="AKKN01000003">
    <property type="protein sequence ID" value="EKT60860.1"/>
    <property type="molecule type" value="Genomic_DNA"/>
</dbReference>
<dbReference type="Pfam" id="PF11922">
    <property type="entry name" value="DUF3440"/>
    <property type="match status" value="1"/>
</dbReference>
<dbReference type="HOGENOM" id="CLU_036373_0_0_6"/>
<organism evidence="2 3">
    <name type="scientific">Providencia sneebia DSM 19967</name>
    <dbReference type="NCBI Taxonomy" id="1141660"/>
    <lineage>
        <taxon>Bacteria</taxon>
        <taxon>Pseudomonadati</taxon>
        <taxon>Pseudomonadota</taxon>
        <taxon>Gammaproteobacteria</taxon>
        <taxon>Enterobacterales</taxon>
        <taxon>Morganellaceae</taxon>
        <taxon>Providencia</taxon>
    </lineage>
</organism>
<dbReference type="InterPro" id="IPR021845">
    <property type="entry name" value="DUF3440"/>
</dbReference>
<dbReference type="SUPFAM" id="SSF52402">
    <property type="entry name" value="Adenine nucleotide alpha hydrolases-like"/>
    <property type="match status" value="1"/>
</dbReference>
<accession>K8WXD8</accession>
<dbReference type="PANTHER" id="PTHR30083:SF0">
    <property type="entry name" value="3'-PHOSPHOADENOSINE 5'-PHOSPHOSULFATE SULFOTRANSFERASE (PAPS REDUCTASE)_FAD SYNTHETASE"/>
    <property type="match status" value="1"/>
</dbReference>
<evidence type="ECO:0000313" key="3">
    <source>
        <dbReference type="Proteomes" id="UP000010290"/>
    </source>
</evidence>
<proteinExistence type="predicted"/>
<dbReference type="InterPro" id="IPR014729">
    <property type="entry name" value="Rossmann-like_a/b/a_fold"/>
</dbReference>
<dbReference type="GO" id="GO:0071453">
    <property type="term" value="P:cellular response to oxygen levels"/>
    <property type="evidence" value="ECO:0007669"/>
    <property type="project" value="TreeGrafter"/>
</dbReference>
<feature type="domain" description="Phosphoadenosine phosphosulphate reductase" evidence="1">
    <location>
        <begin position="26"/>
        <end position="232"/>
    </location>
</feature>
<sequence>MKYMLGKSVLVASQERIQWVFDTFKQICLSFSGGKDSTVLFHLVAQEARKRKRSFDVIFLDWEVQYQATIDHVYNMKIRYEDCIRHFYWVALPITTESGVSQYQTKWTAWEPGKQWVRNPPDCAITDPHYFPFYDENMTFEAFMPAFNHWVAAKTSAVTLLGIRADESLNRFMSLTNQRKLRYADDKPWTTSSLEGFYYLAYPIYDWRVTDIWTFLSKQQLPYNPIYDLMYQAGVPLSHMRICEPFGPEQRKGLWLYHILEPDTWDKACQRVSGAHSSAIYLNPKQKKGYFGTHIISKPDTHTWQSYALFLLDSLPEHTAEHYRIKLQYIFAGINNGITLLVFRMNKIMTVAIKISHHGDVFVKPFCDMIIGVVHCPLAQLKAITMSAIKKI</sequence>
<dbReference type="PATRIC" id="fig|1141660.3.peg.429"/>
<gene>
    <name evidence="2" type="ORF">OO7_02146</name>
</gene>
<dbReference type="Proteomes" id="UP000010290">
    <property type="component" value="Chromosome"/>
</dbReference>
<name>K8WXD8_9GAMM</name>
<evidence type="ECO:0000313" key="2">
    <source>
        <dbReference type="EMBL" id="EKT60860.1"/>
    </source>
</evidence>